<keyword evidence="5" id="KW-0456">Lyase</keyword>
<proteinExistence type="inferred from homology"/>
<dbReference type="GO" id="GO:0000105">
    <property type="term" value="P:L-histidine biosynthetic process"/>
    <property type="evidence" value="ECO:0007669"/>
    <property type="project" value="UniProtKB-UniPathway"/>
</dbReference>
<gene>
    <name evidence="6" type="ORF">METZ01_LOCUS215176</name>
</gene>
<dbReference type="EMBL" id="UINC01049948">
    <property type="protein sequence ID" value="SVB62322.1"/>
    <property type="molecule type" value="Genomic_DNA"/>
</dbReference>
<evidence type="ECO:0000256" key="1">
    <source>
        <dbReference type="ARBA" id="ARBA00005047"/>
    </source>
</evidence>
<feature type="non-terminal residue" evidence="6">
    <location>
        <position position="1"/>
    </location>
</feature>
<dbReference type="FunFam" id="3.30.230.40:FF:000003">
    <property type="entry name" value="Imidazoleglycerol-phosphate dehydratase HisB"/>
    <property type="match status" value="1"/>
</dbReference>
<dbReference type="PANTHER" id="PTHR23133:SF2">
    <property type="entry name" value="IMIDAZOLEGLYCEROL-PHOSPHATE DEHYDRATASE"/>
    <property type="match status" value="1"/>
</dbReference>
<evidence type="ECO:0000256" key="5">
    <source>
        <dbReference type="ARBA" id="ARBA00023239"/>
    </source>
</evidence>
<reference evidence="6" key="1">
    <citation type="submission" date="2018-05" db="EMBL/GenBank/DDBJ databases">
        <authorList>
            <person name="Lanie J.A."/>
            <person name="Ng W.-L."/>
            <person name="Kazmierczak K.M."/>
            <person name="Andrzejewski T.M."/>
            <person name="Davidsen T.M."/>
            <person name="Wayne K.J."/>
            <person name="Tettelin H."/>
            <person name="Glass J.I."/>
            <person name="Rusch D."/>
            <person name="Podicherti R."/>
            <person name="Tsui H.-C.T."/>
            <person name="Winkler M.E."/>
        </authorList>
    </citation>
    <scope>NUCLEOTIDE SEQUENCE</scope>
</reference>
<evidence type="ECO:0000256" key="2">
    <source>
        <dbReference type="ARBA" id="ARBA00016664"/>
    </source>
</evidence>
<dbReference type="PROSITE" id="PS00955">
    <property type="entry name" value="IGP_DEHYDRATASE_2"/>
    <property type="match status" value="1"/>
</dbReference>
<protein>
    <recommendedName>
        <fullName evidence="2">Imidazoleglycerol-phosphate dehydratase</fullName>
    </recommendedName>
</protein>
<dbReference type="CDD" id="cd07914">
    <property type="entry name" value="IGPD"/>
    <property type="match status" value="1"/>
</dbReference>
<evidence type="ECO:0000256" key="4">
    <source>
        <dbReference type="ARBA" id="ARBA00023102"/>
    </source>
</evidence>
<organism evidence="6">
    <name type="scientific">marine metagenome</name>
    <dbReference type="NCBI Taxonomy" id="408172"/>
    <lineage>
        <taxon>unclassified sequences</taxon>
        <taxon>metagenomes</taxon>
        <taxon>ecological metagenomes</taxon>
    </lineage>
</organism>
<dbReference type="InterPro" id="IPR020568">
    <property type="entry name" value="Ribosomal_Su5_D2-typ_SF"/>
</dbReference>
<dbReference type="InterPro" id="IPR000807">
    <property type="entry name" value="ImidazoleglycerolP_deHydtase"/>
</dbReference>
<dbReference type="HAMAP" id="MF_00076">
    <property type="entry name" value="HisB"/>
    <property type="match status" value="1"/>
</dbReference>
<dbReference type="InterPro" id="IPR038494">
    <property type="entry name" value="IGPD_sf"/>
</dbReference>
<sequence length="204" mass="23036">HETWPEIARLLLDKPRQAKIERKTRETNIAIRVDLDSAQESQINTGIKFFDHMLEQLGKHGAFELDIRCHGDLQVDEHHTVEDVALALGEAFKKALGDKRNIERYGFLLPMDEAEAQVSIDLSARPYLVFEGEFTRERVGELPTELVPHFFRSLADSLGAAIHIQVIGENNHHMVESCFKGVARALREAFRRTGSGLPSTKGQL</sequence>
<keyword evidence="3" id="KW-0028">Amino-acid biosynthesis</keyword>
<evidence type="ECO:0000256" key="3">
    <source>
        <dbReference type="ARBA" id="ARBA00022605"/>
    </source>
</evidence>
<accession>A0A382FI90</accession>
<dbReference type="PROSITE" id="PS00954">
    <property type="entry name" value="IGP_DEHYDRATASE_1"/>
    <property type="match status" value="1"/>
</dbReference>
<comment type="pathway">
    <text evidence="1">Amino-acid biosynthesis; L-histidine biosynthesis; L-histidine from 5-phospho-alpha-D-ribose 1-diphosphate: step 6/9.</text>
</comment>
<dbReference type="Gene3D" id="3.30.230.40">
    <property type="entry name" value="Imidazole glycerol phosphate dehydratase, domain 1"/>
    <property type="match status" value="2"/>
</dbReference>
<dbReference type="Pfam" id="PF00475">
    <property type="entry name" value="IGPD"/>
    <property type="match status" value="1"/>
</dbReference>
<dbReference type="AlphaFoldDB" id="A0A382FI90"/>
<dbReference type="GO" id="GO:0004424">
    <property type="term" value="F:imidazoleglycerol-phosphate dehydratase activity"/>
    <property type="evidence" value="ECO:0007669"/>
    <property type="project" value="InterPro"/>
</dbReference>
<evidence type="ECO:0000313" key="6">
    <source>
        <dbReference type="EMBL" id="SVB62322.1"/>
    </source>
</evidence>
<dbReference type="NCBIfam" id="NF002111">
    <property type="entry name" value="PRK00951.2-1"/>
    <property type="match status" value="1"/>
</dbReference>
<name>A0A382FI90_9ZZZZ</name>
<dbReference type="UniPathway" id="UPA00031">
    <property type="reaction ID" value="UER00011"/>
</dbReference>
<dbReference type="InterPro" id="IPR020565">
    <property type="entry name" value="ImidazoleglycerP_deHydtase_CS"/>
</dbReference>
<dbReference type="NCBIfam" id="NF002114">
    <property type="entry name" value="PRK00951.2-4"/>
    <property type="match status" value="1"/>
</dbReference>
<dbReference type="PANTHER" id="PTHR23133">
    <property type="entry name" value="IMIDAZOLEGLYCEROL-PHOSPHATE DEHYDRATASE HIS7"/>
    <property type="match status" value="1"/>
</dbReference>
<dbReference type="FunFam" id="3.30.230.40:FF:000001">
    <property type="entry name" value="Imidazoleglycerol-phosphate dehydratase HisB"/>
    <property type="match status" value="1"/>
</dbReference>
<dbReference type="SUPFAM" id="SSF54211">
    <property type="entry name" value="Ribosomal protein S5 domain 2-like"/>
    <property type="match status" value="2"/>
</dbReference>
<keyword evidence="4" id="KW-0368">Histidine biosynthesis</keyword>